<feature type="domain" description="CBS" evidence="3">
    <location>
        <begin position="7"/>
        <end position="65"/>
    </location>
</feature>
<dbReference type="PANTHER" id="PTHR43080:SF2">
    <property type="entry name" value="CBS DOMAIN-CONTAINING PROTEIN"/>
    <property type="match status" value="1"/>
</dbReference>
<proteinExistence type="predicted"/>
<gene>
    <name evidence="4" type="ORF">FEZ63_15720</name>
</gene>
<name>A0A5N3P904_9HYPH</name>
<keyword evidence="5" id="KW-1185">Reference proteome</keyword>
<sequence>MRVSDTMTRDVRVASPNQTIQDAAKMMSDVDAGVLPVGENDRLVGMITDRDIAVRAVAKGMKPDTPVRDVMTSEVRYCFEDEDTEQVARNMGDQQVRRLPVVNRDKRLVGILSLGDLAVMQGSRPAGEALTEISQPGGQHSQSGGRAM</sequence>
<dbReference type="SUPFAM" id="SSF54631">
    <property type="entry name" value="CBS-domain pair"/>
    <property type="match status" value="1"/>
</dbReference>
<protein>
    <submittedName>
        <fullName evidence="4">CBS domain-containing protein</fullName>
    </submittedName>
</protein>
<evidence type="ECO:0000313" key="4">
    <source>
        <dbReference type="EMBL" id="KAB0266203.1"/>
    </source>
</evidence>
<dbReference type="EMBL" id="VCMV01000024">
    <property type="protein sequence ID" value="KAB0266203.1"/>
    <property type="molecule type" value="Genomic_DNA"/>
</dbReference>
<comment type="caution">
    <text evidence="4">The sequence shown here is derived from an EMBL/GenBank/DDBJ whole genome shotgun (WGS) entry which is preliminary data.</text>
</comment>
<evidence type="ECO:0000313" key="5">
    <source>
        <dbReference type="Proteomes" id="UP000325684"/>
    </source>
</evidence>
<evidence type="ECO:0000256" key="2">
    <source>
        <dbReference type="PROSITE-ProRule" id="PRU00703"/>
    </source>
</evidence>
<reference evidence="4 5" key="1">
    <citation type="journal article" date="2019" name="Microorganisms">
        <title>Genome Insights into the Novel Species Microvirga brassicacearum, a Rapeseed Endophyte with Biotechnological Potential.</title>
        <authorList>
            <person name="Jimenez-Gomez A."/>
            <person name="Saati-Santamaria Z."/>
            <person name="Igual J.M."/>
            <person name="Rivas R."/>
            <person name="Mateos P.F."/>
            <person name="Garcia-Fraile P."/>
        </authorList>
    </citation>
    <scope>NUCLEOTIDE SEQUENCE [LARGE SCALE GENOMIC DNA]</scope>
    <source>
        <strain evidence="4 5">CDVBN77</strain>
    </source>
</reference>
<evidence type="ECO:0000256" key="1">
    <source>
        <dbReference type="ARBA" id="ARBA00023122"/>
    </source>
</evidence>
<dbReference type="Pfam" id="PF00571">
    <property type="entry name" value="CBS"/>
    <property type="match status" value="2"/>
</dbReference>
<dbReference type="AlphaFoldDB" id="A0A5N3P904"/>
<dbReference type="SMART" id="SM00116">
    <property type="entry name" value="CBS"/>
    <property type="match status" value="2"/>
</dbReference>
<dbReference type="CDD" id="cd04622">
    <property type="entry name" value="CBS_pair_HRP1_like"/>
    <property type="match status" value="1"/>
</dbReference>
<dbReference type="InterPro" id="IPR051257">
    <property type="entry name" value="Diverse_CBS-Domain"/>
</dbReference>
<keyword evidence="1 2" id="KW-0129">CBS domain</keyword>
<dbReference type="Proteomes" id="UP000325684">
    <property type="component" value="Unassembled WGS sequence"/>
</dbReference>
<dbReference type="InterPro" id="IPR000644">
    <property type="entry name" value="CBS_dom"/>
</dbReference>
<dbReference type="RefSeq" id="WP_150946136.1">
    <property type="nucleotide sequence ID" value="NZ_VCMV01000024.1"/>
</dbReference>
<feature type="domain" description="CBS" evidence="3">
    <location>
        <begin position="71"/>
        <end position="128"/>
    </location>
</feature>
<dbReference type="PROSITE" id="PS51371">
    <property type="entry name" value="CBS"/>
    <property type="match status" value="2"/>
</dbReference>
<evidence type="ECO:0000259" key="3">
    <source>
        <dbReference type="PROSITE" id="PS51371"/>
    </source>
</evidence>
<organism evidence="4 5">
    <name type="scientific">Microvirga brassicacearum</name>
    <dbReference type="NCBI Taxonomy" id="2580413"/>
    <lineage>
        <taxon>Bacteria</taxon>
        <taxon>Pseudomonadati</taxon>
        <taxon>Pseudomonadota</taxon>
        <taxon>Alphaproteobacteria</taxon>
        <taxon>Hyphomicrobiales</taxon>
        <taxon>Methylobacteriaceae</taxon>
        <taxon>Microvirga</taxon>
    </lineage>
</organism>
<dbReference type="OrthoDB" id="9802114at2"/>
<dbReference type="PANTHER" id="PTHR43080">
    <property type="entry name" value="CBS DOMAIN-CONTAINING PROTEIN CBSX3, MITOCHONDRIAL"/>
    <property type="match status" value="1"/>
</dbReference>
<accession>A0A5N3P904</accession>
<dbReference type="Gene3D" id="3.10.580.10">
    <property type="entry name" value="CBS-domain"/>
    <property type="match status" value="1"/>
</dbReference>
<dbReference type="InterPro" id="IPR046342">
    <property type="entry name" value="CBS_dom_sf"/>
</dbReference>